<comment type="caution">
    <text evidence="2">The sequence shown here is derived from an EMBL/GenBank/DDBJ whole genome shotgun (WGS) entry which is preliminary data.</text>
</comment>
<reference evidence="2 3" key="1">
    <citation type="journal article" date="2023" name="Elife">
        <title>Identification of key yeast species and microbe-microbe interactions impacting larval growth of Drosophila in the wild.</title>
        <authorList>
            <person name="Mure A."/>
            <person name="Sugiura Y."/>
            <person name="Maeda R."/>
            <person name="Honda K."/>
            <person name="Sakurai N."/>
            <person name="Takahashi Y."/>
            <person name="Watada M."/>
            <person name="Katoh T."/>
            <person name="Gotoh A."/>
            <person name="Gotoh Y."/>
            <person name="Taniguchi I."/>
            <person name="Nakamura K."/>
            <person name="Hayashi T."/>
            <person name="Katayama T."/>
            <person name="Uemura T."/>
            <person name="Hattori Y."/>
        </authorList>
    </citation>
    <scope>NUCLEOTIDE SEQUENCE [LARGE SCALE GENOMIC DNA]</scope>
    <source>
        <strain evidence="2 3">KH-74</strain>
    </source>
</reference>
<evidence type="ECO:0000313" key="2">
    <source>
        <dbReference type="EMBL" id="GMM57796.1"/>
    </source>
</evidence>
<protein>
    <recommendedName>
        <fullName evidence="1">Reverse transcriptase Ty1/copia-type domain-containing protein</fullName>
    </recommendedName>
</protein>
<keyword evidence="3" id="KW-1185">Reference proteome</keyword>
<dbReference type="EMBL" id="BTGD01000016">
    <property type="protein sequence ID" value="GMM57796.1"/>
    <property type="molecule type" value="Genomic_DNA"/>
</dbReference>
<evidence type="ECO:0000313" key="3">
    <source>
        <dbReference type="Proteomes" id="UP001377567"/>
    </source>
</evidence>
<accession>A0AAV5S272</accession>
<gene>
    <name evidence="2" type="ORF">DAKH74_044120</name>
</gene>
<organism evidence="2 3">
    <name type="scientific">Maudiozyma humilis</name>
    <name type="common">Sour dough yeast</name>
    <name type="synonym">Kazachstania humilis</name>
    <dbReference type="NCBI Taxonomy" id="51915"/>
    <lineage>
        <taxon>Eukaryota</taxon>
        <taxon>Fungi</taxon>
        <taxon>Dikarya</taxon>
        <taxon>Ascomycota</taxon>
        <taxon>Saccharomycotina</taxon>
        <taxon>Saccharomycetes</taxon>
        <taxon>Saccharomycetales</taxon>
        <taxon>Saccharomycetaceae</taxon>
        <taxon>Maudiozyma</taxon>
    </lineage>
</organism>
<feature type="domain" description="Reverse transcriptase Ty1/copia-type" evidence="1">
    <location>
        <begin position="50"/>
        <end position="165"/>
    </location>
</feature>
<dbReference type="InterPro" id="IPR013103">
    <property type="entry name" value="RVT_2"/>
</dbReference>
<sequence length="166" mass="18904">MVVALAATIATYFTKLLKGEDREGYLNAIKDEHKSFIDKDVYSVLNEDQLNGKKTIPIKVILNKKTDSNGQLLKYKARFVCQGFRQIPGVDFDPFEITSSVCRLETLRLLIAIPTILNLDIEQYDVSTAFLNSVIKKDVVVKPPKDLLKILGLKENQYWKLKKTVQ</sequence>
<proteinExistence type="predicted"/>
<name>A0AAV5S272_MAUHU</name>
<dbReference type="AlphaFoldDB" id="A0AAV5S272"/>
<dbReference type="Proteomes" id="UP001377567">
    <property type="component" value="Unassembled WGS sequence"/>
</dbReference>
<evidence type="ECO:0000259" key="1">
    <source>
        <dbReference type="Pfam" id="PF07727"/>
    </source>
</evidence>
<dbReference type="Pfam" id="PF07727">
    <property type="entry name" value="RVT_2"/>
    <property type="match status" value="1"/>
</dbReference>